<gene>
    <name evidence="7" type="ORF">KHLLAP_LOCUS10861</name>
</gene>
<name>A0AAI8VTJ6_9PEZI</name>
<dbReference type="InterPro" id="IPR005828">
    <property type="entry name" value="MFS_sugar_transport-like"/>
</dbReference>
<dbReference type="EMBL" id="CAUWAG010000014">
    <property type="protein sequence ID" value="CAJ2510393.1"/>
    <property type="molecule type" value="Genomic_DNA"/>
</dbReference>
<evidence type="ECO:0000313" key="8">
    <source>
        <dbReference type="Proteomes" id="UP001295740"/>
    </source>
</evidence>
<dbReference type="PROSITE" id="PS50850">
    <property type="entry name" value="MFS"/>
    <property type="match status" value="1"/>
</dbReference>
<feature type="domain" description="Major facilitator superfamily (MFS) profile" evidence="6">
    <location>
        <begin position="51"/>
        <end position="145"/>
    </location>
</feature>
<dbReference type="InterPro" id="IPR020846">
    <property type="entry name" value="MFS_dom"/>
</dbReference>
<evidence type="ECO:0000256" key="5">
    <source>
        <dbReference type="SAM" id="Phobius"/>
    </source>
</evidence>
<feature type="transmembrane region" description="Helical" evidence="5">
    <location>
        <begin position="117"/>
        <end position="136"/>
    </location>
</feature>
<evidence type="ECO:0000256" key="2">
    <source>
        <dbReference type="ARBA" id="ARBA00022692"/>
    </source>
</evidence>
<keyword evidence="4 5" id="KW-0472">Membrane</keyword>
<dbReference type="Proteomes" id="UP001295740">
    <property type="component" value="Unassembled WGS sequence"/>
</dbReference>
<sequence>MAAQTESPNMAEPPIDAIVAEKKNEAIQRVDTDIENGSSEPEKTYYSKASVWLIILFSGLAIGNAAVIGNISLLLAVLYPDELTSTISQRLSNAFLVGMIIGMLGFGIIVDKIGRKTGAVATTALLVLGIVLSTAASGSDPTGMF</sequence>
<dbReference type="Gene3D" id="1.20.1250.20">
    <property type="entry name" value="MFS general substrate transporter like domains"/>
    <property type="match status" value="1"/>
</dbReference>
<proteinExistence type="predicted"/>
<comment type="subcellular location">
    <subcellularLocation>
        <location evidence="1">Membrane</location>
        <topology evidence="1">Multi-pass membrane protein</topology>
    </subcellularLocation>
</comment>
<dbReference type="GO" id="GO:0022857">
    <property type="term" value="F:transmembrane transporter activity"/>
    <property type="evidence" value="ECO:0007669"/>
    <property type="project" value="InterPro"/>
</dbReference>
<organism evidence="7 8">
    <name type="scientific">Anthostomella pinea</name>
    <dbReference type="NCBI Taxonomy" id="933095"/>
    <lineage>
        <taxon>Eukaryota</taxon>
        <taxon>Fungi</taxon>
        <taxon>Dikarya</taxon>
        <taxon>Ascomycota</taxon>
        <taxon>Pezizomycotina</taxon>
        <taxon>Sordariomycetes</taxon>
        <taxon>Xylariomycetidae</taxon>
        <taxon>Xylariales</taxon>
        <taxon>Xylariaceae</taxon>
        <taxon>Anthostomella</taxon>
    </lineage>
</organism>
<accession>A0AAI8VTJ6</accession>
<dbReference type="InterPro" id="IPR036259">
    <property type="entry name" value="MFS_trans_sf"/>
</dbReference>
<dbReference type="Pfam" id="PF00083">
    <property type="entry name" value="Sugar_tr"/>
    <property type="match status" value="1"/>
</dbReference>
<evidence type="ECO:0000256" key="4">
    <source>
        <dbReference type="ARBA" id="ARBA00023136"/>
    </source>
</evidence>
<protein>
    <submittedName>
        <fullName evidence="7">Uu.00g050960.m01.CDS01</fullName>
    </submittedName>
</protein>
<dbReference type="AlphaFoldDB" id="A0AAI8VTJ6"/>
<evidence type="ECO:0000259" key="6">
    <source>
        <dbReference type="PROSITE" id="PS50850"/>
    </source>
</evidence>
<comment type="caution">
    <text evidence="7">The sequence shown here is derived from an EMBL/GenBank/DDBJ whole genome shotgun (WGS) entry which is preliminary data.</text>
</comment>
<reference evidence="7" key="1">
    <citation type="submission" date="2023-10" db="EMBL/GenBank/DDBJ databases">
        <authorList>
            <person name="Hackl T."/>
        </authorList>
    </citation>
    <scope>NUCLEOTIDE SEQUENCE</scope>
</reference>
<dbReference type="SUPFAM" id="SSF103473">
    <property type="entry name" value="MFS general substrate transporter"/>
    <property type="match status" value="1"/>
</dbReference>
<evidence type="ECO:0000256" key="1">
    <source>
        <dbReference type="ARBA" id="ARBA00004141"/>
    </source>
</evidence>
<feature type="transmembrane region" description="Helical" evidence="5">
    <location>
        <begin position="91"/>
        <end position="110"/>
    </location>
</feature>
<evidence type="ECO:0000256" key="3">
    <source>
        <dbReference type="ARBA" id="ARBA00022989"/>
    </source>
</evidence>
<keyword evidence="8" id="KW-1185">Reference proteome</keyword>
<dbReference type="GO" id="GO:0016020">
    <property type="term" value="C:membrane"/>
    <property type="evidence" value="ECO:0007669"/>
    <property type="project" value="UniProtKB-SubCell"/>
</dbReference>
<keyword evidence="2 5" id="KW-0812">Transmembrane</keyword>
<feature type="transmembrane region" description="Helical" evidence="5">
    <location>
        <begin position="51"/>
        <end position="79"/>
    </location>
</feature>
<evidence type="ECO:0000313" key="7">
    <source>
        <dbReference type="EMBL" id="CAJ2510393.1"/>
    </source>
</evidence>
<keyword evidence="3 5" id="KW-1133">Transmembrane helix</keyword>